<feature type="non-terminal residue" evidence="1">
    <location>
        <position position="62"/>
    </location>
</feature>
<evidence type="ECO:0000313" key="2">
    <source>
        <dbReference type="Proteomes" id="UP000440513"/>
    </source>
</evidence>
<dbReference type="AlphaFoldDB" id="A0A7X2TMK7"/>
<sequence>MDQSTHDVRRANWLDIVNQCQGRPVGMSAKQWLEENGIKEKAYYYWLRKFRREAYNQTQLPT</sequence>
<evidence type="ECO:0000313" key="1">
    <source>
        <dbReference type="EMBL" id="MST67869.1"/>
    </source>
</evidence>
<organism evidence="1 2">
    <name type="scientific">Oliverpabstia intestinalis</name>
    <dbReference type="NCBI Taxonomy" id="2606633"/>
    <lineage>
        <taxon>Bacteria</taxon>
        <taxon>Bacillati</taxon>
        <taxon>Bacillota</taxon>
        <taxon>Clostridia</taxon>
        <taxon>Lachnospirales</taxon>
        <taxon>Lachnospiraceae</taxon>
        <taxon>Oliverpabstia</taxon>
    </lineage>
</organism>
<keyword evidence="2" id="KW-1185">Reference proteome</keyword>
<comment type="caution">
    <text evidence="1">The sequence shown here is derived from an EMBL/GenBank/DDBJ whole genome shotgun (WGS) entry which is preliminary data.</text>
</comment>
<reference evidence="1 2" key="1">
    <citation type="submission" date="2019-08" db="EMBL/GenBank/DDBJ databases">
        <title>In-depth cultivation of the pig gut microbiome towards novel bacterial diversity and tailored functional studies.</title>
        <authorList>
            <person name="Wylensek D."/>
            <person name="Hitch T.C.A."/>
            <person name="Clavel T."/>
        </authorList>
    </citation>
    <scope>NUCLEOTIDE SEQUENCE [LARGE SCALE GENOMIC DNA]</scope>
    <source>
        <strain evidence="1 2">BSM-380-WT-5A</strain>
    </source>
</reference>
<dbReference type="EMBL" id="VUMS01000051">
    <property type="protein sequence ID" value="MST67869.1"/>
    <property type="molecule type" value="Genomic_DNA"/>
</dbReference>
<protein>
    <submittedName>
        <fullName evidence="1">IS66 family insertion sequence element accessory protein TnpB</fullName>
    </submittedName>
</protein>
<dbReference type="RefSeq" id="WP_408636493.1">
    <property type="nucleotide sequence ID" value="NZ_VUMS01000051.1"/>
</dbReference>
<dbReference type="Proteomes" id="UP000440513">
    <property type="component" value="Unassembled WGS sequence"/>
</dbReference>
<accession>A0A7X2TMK7</accession>
<gene>
    <name evidence="1" type="ORF">FYJ57_14445</name>
</gene>
<name>A0A7X2TMK7_9FIRM</name>
<proteinExistence type="predicted"/>
<dbReference type="NCBIfam" id="NF047593">
    <property type="entry name" value="IS66_ISAeme5_TnpA"/>
    <property type="match status" value="1"/>
</dbReference>